<proteinExistence type="predicted"/>
<gene>
    <name evidence="1" type="ORF">SAMN05660733_02521</name>
</gene>
<reference evidence="2" key="1">
    <citation type="submission" date="2017-04" db="EMBL/GenBank/DDBJ databases">
        <authorList>
            <person name="Varghese N."/>
            <person name="Submissions S."/>
        </authorList>
    </citation>
    <scope>NUCLEOTIDE SEQUENCE [LARGE SCALE GENOMIC DNA]</scope>
    <source>
        <strain evidence="2">DSM 44073</strain>
    </source>
</reference>
<organism evidence="1 2">
    <name type="scientific">Lentzea albidocapillata</name>
    <dbReference type="NCBI Taxonomy" id="40571"/>
    <lineage>
        <taxon>Bacteria</taxon>
        <taxon>Bacillati</taxon>
        <taxon>Actinomycetota</taxon>
        <taxon>Actinomycetes</taxon>
        <taxon>Pseudonocardiales</taxon>
        <taxon>Pseudonocardiaceae</taxon>
        <taxon>Lentzea</taxon>
    </lineage>
</organism>
<name>A0A1W2CYC7_9PSEU</name>
<accession>A0A1W2CYC7</accession>
<dbReference type="AlphaFoldDB" id="A0A1W2CYC7"/>
<sequence>MTSIDHYAHTYDIPAIDSYGNNITMRLSCIGPAIVTMEFLTANSARLAEYHVSITNTGSLLTAMSACDRSARMWPGYSETVATQQETPSARGDGDAV</sequence>
<dbReference type="Proteomes" id="UP000192840">
    <property type="component" value="Unassembled WGS sequence"/>
</dbReference>
<dbReference type="EMBL" id="FWYC01000006">
    <property type="protein sequence ID" value="SMC90211.1"/>
    <property type="molecule type" value="Genomic_DNA"/>
</dbReference>
<dbReference type="STRING" id="40571.SAMN05660733_02521"/>
<protein>
    <submittedName>
        <fullName evidence="1">Uncharacterized protein</fullName>
    </submittedName>
</protein>
<evidence type="ECO:0000313" key="1">
    <source>
        <dbReference type="EMBL" id="SMC90211.1"/>
    </source>
</evidence>
<dbReference type="RefSeq" id="WP_030478810.1">
    <property type="nucleotide sequence ID" value="NZ_FWYC01000006.1"/>
</dbReference>
<evidence type="ECO:0000313" key="2">
    <source>
        <dbReference type="Proteomes" id="UP000192840"/>
    </source>
</evidence>
<keyword evidence="2" id="KW-1185">Reference proteome</keyword>